<dbReference type="EMBL" id="LGUT01001072">
    <property type="protein sequence ID" value="KOG89715.1"/>
    <property type="molecule type" value="Genomic_DNA"/>
</dbReference>
<evidence type="ECO:0000256" key="1">
    <source>
        <dbReference type="SAM" id="Phobius"/>
    </source>
</evidence>
<protein>
    <recommendedName>
        <fullName evidence="4">Histidine kinase</fullName>
    </recommendedName>
</protein>
<gene>
    <name evidence="2" type="ORF">ADK38_12735</name>
</gene>
<feature type="transmembrane region" description="Helical" evidence="1">
    <location>
        <begin position="78"/>
        <end position="97"/>
    </location>
</feature>
<dbReference type="Proteomes" id="UP000037020">
    <property type="component" value="Unassembled WGS sequence"/>
</dbReference>
<feature type="transmembrane region" description="Helical" evidence="1">
    <location>
        <begin position="31"/>
        <end position="57"/>
    </location>
</feature>
<reference evidence="2 3" key="1">
    <citation type="submission" date="2015-07" db="EMBL/GenBank/DDBJ databases">
        <authorList>
            <person name="Ju K.-S."/>
            <person name="Doroghazi J.R."/>
            <person name="Metcalf W.W."/>
        </authorList>
    </citation>
    <scope>NUCLEOTIDE SEQUENCE [LARGE SCALE GENOMIC DNA]</scope>
    <source>
        <strain evidence="2 3">NRRL B-3589</strain>
    </source>
</reference>
<keyword evidence="1" id="KW-0812">Transmembrane</keyword>
<keyword evidence="1" id="KW-1133">Transmembrane helix</keyword>
<organism evidence="2 3">
    <name type="scientific">Streptomyces varsoviensis</name>
    <dbReference type="NCBI Taxonomy" id="67373"/>
    <lineage>
        <taxon>Bacteria</taxon>
        <taxon>Bacillati</taxon>
        <taxon>Actinomycetota</taxon>
        <taxon>Actinomycetes</taxon>
        <taxon>Kitasatosporales</taxon>
        <taxon>Streptomycetaceae</taxon>
        <taxon>Streptomyces</taxon>
    </lineage>
</organism>
<proteinExistence type="predicted"/>
<sequence>MATLCAEVVIGGTLAVLVVLAREHDGLPGSTVMIVGAVLAICLLGVLLSGFVTAIAVMPALSLARWWARRRGRADNRWRALAAVPVVSAALVAAFGAV</sequence>
<name>A0ABR5J8K0_9ACTN</name>
<keyword evidence="3" id="KW-1185">Reference proteome</keyword>
<feature type="non-terminal residue" evidence="2">
    <location>
        <position position="98"/>
    </location>
</feature>
<evidence type="ECO:0000313" key="2">
    <source>
        <dbReference type="EMBL" id="KOG89715.1"/>
    </source>
</evidence>
<keyword evidence="1" id="KW-0472">Membrane</keyword>
<evidence type="ECO:0008006" key="4">
    <source>
        <dbReference type="Google" id="ProtNLM"/>
    </source>
</evidence>
<comment type="caution">
    <text evidence="2">The sequence shown here is derived from an EMBL/GenBank/DDBJ whole genome shotgun (WGS) entry which is preliminary data.</text>
</comment>
<evidence type="ECO:0000313" key="3">
    <source>
        <dbReference type="Proteomes" id="UP000037020"/>
    </source>
</evidence>
<accession>A0ABR5J8K0</accession>